<evidence type="ECO:0000259" key="13">
    <source>
        <dbReference type="Pfam" id="PF01593"/>
    </source>
</evidence>
<keyword evidence="10" id="KW-0627">Porphyrin biosynthesis</keyword>
<dbReference type="Pfam" id="PF01593">
    <property type="entry name" value="Amino_oxidase"/>
    <property type="match status" value="1"/>
</dbReference>
<evidence type="ECO:0000313" key="16">
    <source>
        <dbReference type="Proteomes" id="UP000018001"/>
    </source>
</evidence>
<comment type="cofactor">
    <cofactor evidence="1">
        <name>FAD</name>
        <dbReference type="ChEBI" id="CHEBI:57692"/>
    </cofactor>
</comment>
<comment type="similarity">
    <text evidence="4">Belongs to the protoporphyrinogen/coproporphyrinogen oxidase family. Protoporphyrinogen oxidase subfamily.</text>
</comment>
<evidence type="ECO:0000259" key="14">
    <source>
        <dbReference type="Pfam" id="PF22683"/>
    </source>
</evidence>
<evidence type="ECO:0000256" key="11">
    <source>
        <dbReference type="ARBA" id="ARBA00047554"/>
    </source>
</evidence>
<evidence type="ECO:0000256" key="9">
    <source>
        <dbReference type="ARBA" id="ARBA00023133"/>
    </source>
</evidence>
<dbReference type="FunFam" id="1.10.340.40:FF:000001">
    <property type="entry name" value="Nuclear polyadenylated RNA-binding protein nab2"/>
    <property type="match status" value="1"/>
</dbReference>
<dbReference type="AlphaFoldDB" id="V5FV91"/>
<sequence>MTTAVALGTPLAEALSNIIPPKVAEMGWAAGGGEDSALTEYIILMLVNGKTQDQISSELSNDLLGLGEGDTQALEFSRWLFEQVEMLDRQFNGGAGSEQQPAQAIPSFNDQETAGAQSGGPNAGMEDTQMGETSSQAESVPTGPKAMRNGRQGGRGRMIGQINKTLDRGNDSMLHRVRGGSGSGRINSHGRDQNKGPRSFQNGRGMGGRQMGGMGMGMPGGPMPGGSAAANVMQMTPENQMQLMALLEEQARMMAQLMPGMVPPAINPAFQQGGRPQQGRSLFDRIERQPHQNGNFGKKGQRHGNRGQDATATDVDMDMNPDNASKSNEQGEANTDSVCHWNLRCTKKDCPFAHQSPAAPEGTPIDVSDRCPYGAACKNKKCTGRHPSPAVKVSHQADEPCRFFPHCTNPHCPFKHPSMPLCRNGADCTVEGCKFTHLQTACKFNPCLNPSCPYKHAEGQKGSFADKVWTADGAQKKEHVSERKFIDENAEEELIKPGAAGQRRFLSAPSKPYDAAVIGGGITGLATAFRLSRDPNCTKVTLYEQSNRLGGWLQSETIEVDGGEVVFEYGPRTLRTVSPGSLPLVDLLFELELESEIVATPRTSPAARNRYIYYPDHLVRMPARIPDTGIIGNLIQNGKDLLTEPIFSGLLSSVFTEPLKEPRVDKVAGQDESVADFVSRRLSPQIAENLASALFHGIYAGDIHRLSAQALLGGLRDLEKTDRRVLASVLNIAQTQRRVVETDNLLALHSVEDERPVWHWKRLTSLIRGASVLTLKNGLGQLVQSLENALTQTANVEILKDTEVKAISKDPRTSDLKIQIGENESRTHNRVVSTIAAPALARSLRSGVKGDQPIPQGSIRSLEEHNYAVSVMVVNLYYDNPRLIPYQGFGYLIPRSVPFEQNPERALGVIFGSDSSVGQDTAPGTKLTVMMGGHWWDGWQESDFPDPETAVSMARSLLERHLHVKESPAVARARLHRNAIPQYTVGHTSRMQELSRAVRDEFDHRLTLAGSWYSGVGVTDCIRQAYLSASYGVGARRLDDMNGERPWSKLGYKDWDLEGGIVSSPQARITATIDDVDYFSARGMVKST</sequence>
<dbReference type="FunFam" id="4.10.1000.40:FF:000002">
    <property type="entry name" value="Nuclear polyadenylated RNA-binding protein Nab2"/>
    <property type="match status" value="1"/>
</dbReference>
<evidence type="ECO:0000256" key="7">
    <source>
        <dbReference type="ARBA" id="ARBA00022827"/>
    </source>
</evidence>
<dbReference type="EMBL" id="BAUL01000062">
    <property type="protein sequence ID" value="GAD93636.1"/>
    <property type="molecule type" value="Genomic_DNA"/>
</dbReference>
<feature type="region of interest" description="Disordered" evidence="12">
    <location>
        <begin position="110"/>
        <end position="159"/>
    </location>
</feature>
<dbReference type="HOGENOM" id="CLU_287420_0_0_1"/>
<feature type="compositionally biased region" description="Polar residues" evidence="12">
    <location>
        <begin position="130"/>
        <end position="139"/>
    </location>
</feature>
<keyword evidence="8" id="KW-0560">Oxidoreductase</keyword>
<dbReference type="SUPFAM" id="SSF54373">
    <property type="entry name" value="FAD-linked reductases, C-terminal domain"/>
    <property type="match status" value="1"/>
</dbReference>
<evidence type="ECO:0000256" key="3">
    <source>
        <dbReference type="ARBA" id="ARBA00005073"/>
    </source>
</evidence>
<dbReference type="InterPro" id="IPR043094">
    <property type="entry name" value="Nab2/ZC3H14_N_sf"/>
</dbReference>
<dbReference type="OrthoDB" id="438553at2759"/>
<dbReference type="Pfam" id="PF14608">
    <property type="entry name" value="zf-CCCH_2"/>
    <property type="match status" value="3"/>
</dbReference>
<comment type="pathway">
    <text evidence="3">Porphyrin-containing compound metabolism; protoporphyrin-IX biosynthesis; protoporphyrin-IX from protoporphyrinogen-IX: step 1/1.</text>
</comment>
<dbReference type="InterPro" id="IPR002937">
    <property type="entry name" value="Amino_oxidase"/>
</dbReference>
<dbReference type="PANTHER" id="PTHR42923">
    <property type="entry name" value="PROTOPORPHYRINOGEN OXIDASE"/>
    <property type="match status" value="1"/>
</dbReference>
<dbReference type="InterPro" id="IPR004572">
    <property type="entry name" value="Protoporphyrinogen_oxidase"/>
</dbReference>
<feature type="domain" description="Amine oxidase" evidence="13">
    <location>
        <begin position="522"/>
        <end position="1029"/>
    </location>
</feature>
<dbReference type="Pfam" id="PF22683">
    <property type="entry name" value="Nab2-like_zf-CCCH"/>
    <property type="match status" value="1"/>
</dbReference>
<reference evidence="16" key="1">
    <citation type="journal article" date="2014" name="Genome Announc.">
        <title>Draft genome sequence of the formaldehyde-resistant fungus Byssochlamys spectabilis No. 5 (anamorph Paecilomyces variotii No. 5) (NBRC109023).</title>
        <authorList>
            <person name="Oka T."/>
            <person name="Ekino K."/>
            <person name="Fukuda K."/>
            <person name="Nomura Y."/>
        </authorList>
    </citation>
    <scope>NUCLEOTIDE SEQUENCE [LARGE SCALE GENOMIC DNA]</scope>
    <source>
        <strain evidence="16">No. 5 / NBRC 109023</strain>
    </source>
</reference>
<feature type="domain" description="Nab2-like CCCH zinc finger" evidence="14">
    <location>
        <begin position="442"/>
        <end position="461"/>
    </location>
</feature>
<dbReference type="InterPro" id="IPR050464">
    <property type="entry name" value="Zeta_carotene_desat/Oxidored"/>
</dbReference>
<protein>
    <recommendedName>
        <fullName evidence="5">protoporphyrinogen oxidase</fullName>
        <ecNumber evidence="5">1.3.3.4</ecNumber>
    </recommendedName>
</protein>
<keyword evidence="6" id="KW-0285">Flavoprotein</keyword>
<evidence type="ECO:0000256" key="10">
    <source>
        <dbReference type="ARBA" id="ARBA00023244"/>
    </source>
</evidence>
<feature type="region of interest" description="Disordered" evidence="12">
    <location>
        <begin position="171"/>
        <end position="208"/>
    </location>
</feature>
<name>V5FV91_BYSSN</name>
<evidence type="ECO:0000256" key="12">
    <source>
        <dbReference type="SAM" id="MobiDB-lite"/>
    </source>
</evidence>
<evidence type="ECO:0000256" key="1">
    <source>
        <dbReference type="ARBA" id="ARBA00001974"/>
    </source>
</evidence>
<evidence type="ECO:0000313" key="15">
    <source>
        <dbReference type="EMBL" id="GAD93636.1"/>
    </source>
</evidence>
<dbReference type="EC" id="1.3.3.4" evidence="5"/>
<dbReference type="Proteomes" id="UP000018001">
    <property type="component" value="Unassembled WGS sequence"/>
</dbReference>
<dbReference type="GO" id="GO:0006782">
    <property type="term" value="P:protoporphyrinogen IX biosynthetic process"/>
    <property type="evidence" value="ECO:0007669"/>
    <property type="project" value="UniProtKB-UniPathway"/>
</dbReference>
<proteinExistence type="inferred from homology"/>
<dbReference type="InterPro" id="IPR036188">
    <property type="entry name" value="FAD/NAD-bd_sf"/>
</dbReference>
<dbReference type="PANTHER" id="PTHR42923:SF3">
    <property type="entry name" value="PROTOPORPHYRINOGEN OXIDASE"/>
    <property type="match status" value="1"/>
</dbReference>
<dbReference type="GO" id="GO:0005743">
    <property type="term" value="C:mitochondrial inner membrane"/>
    <property type="evidence" value="ECO:0007669"/>
    <property type="project" value="TreeGrafter"/>
</dbReference>
<dbReference type="FunFam" id="4.10.1000.30:FF:000002">
    <property type="entry name" value="Nuclear polyadenylated RNA-binding protein Nab2"/>
    <property type="match status" value="1"/>
</dbReference>
<dbReference type="Gene3D" id="4.10.1000.30">
    <property type="match status" value="1"/>
</dbReference>
<organism evidence="15 16">
    <name type="scientific">Byssochlamys spectabilis (strain No. 5 / NBRC 109023)</name>
    <name type="common">Paecilomyces variotii</name>
    <dbReference type="NCBI Taxonomy" id="1356009"/>
    <lineage>
        <taxon>Eukaryota</taxon>
        <taxon>Fungi</taxon>
        <taxon>Dikarya</taxon>
        <taxon>Ascomycota</taxon>
        <taxon>Pezizomycotina</taxon>
        <taxon>Eurotiomycetes</taxon>
        <taxon>Eurotiomycetidae</taxon>
        <taxon>Eurotiales</taxon>
        <taxon>Thermoascaceae</taxon>
        <taxon>Paecilomyces</taxon>
    </lineage>
</organism>
<keyword evidence="7" id="KW-0274">FAD</keyword>
<evidence type="ECO:0000256" key="5">
    <source>
        <dbReference type="ARBA" id="ARBA00012867"/>
    </source>
</evidence>
<dbReference type="SUPFAM" id="SSF51905">
    <property type="entry name" value="FAD/NAD(P)-binding domain"/>
    <property type="match status" value="1"/>
</dbReference>
<evidence type="ECO:0000256" key="8">
    <source>
        <dbReference type="ARBA" id="ARBA00023002"/>
    </source>
</evidence>
<dbReference type="eggNOG" id="KOG1276">
    <property type="taxonomic scope" value="Eukaryota"/>
</dbReference>
<feature type="compositionally biased region" description="Polar residues" evidence="12">
    <location>
        <begin position="322"/>
        <end position="333"/>
    </location>
</feature>
<comment type="catalytic activity">
    <reaction evidence="11">
        <text>protoporphyrinogen IX + 3 O2 = protoporphyrin IX + 3 H2O2</text>
        <dbReference type="Rhea" id="RHEA:25576"/>
        <dbReference type="ChEBI" id="CHEBI:15379"/>
        <dbReference type="ChEBI" id="CHEBI:16240"/>
        <dbReference type="ChEBI" id="CHEBI:57306"/>
        <dbReference type="ChEBI" id="CHEBI:57307"/>
        <dbReference type="EC" id="1.3.3.4"/>
    </reaction>
</comment>
<dbReference type="InterPro" id="IPR055046">
    <property type="entry name" value="Nab2-like_Znf-CCCH"/>
</dbReference>
<dbReference type="UniPathway" id="UPA00251">
    <property type="reaction ID" value="UER00324"/>
</dbReference>
<comment type="caution">
    <text evidence="15">The sequence shown here is derived from an EMBL/GenBank/DDBJ whole genome shotgun (WGS) entry which is preliminary data.</text>
</comment>
<dbReference type="FunFam" id="3.50.50.60:FF:000193">
    <property type="entry name" value="Protoporphyrinogen oxidase"/>
    <property type="match status" value="1"/>
</dbReference>
<comment type="function">
    <text evidence="2">Catalyzes the 6-electron oxidation of protoporphyrinogen-IX to form protoporphyrin-IX.</text>
</comment>
<evidence type="ECO:0000256" key="2">
    <source>
        <dbReference type="ARBA" id="ARBA00002600"/>
    </source>
</evidence>
<keyword evidence="9" id="KW-0350">Heme biosynthesis</keyword>
<evidence type="ECO:0000256" key="6">
    <source>
        <dbReference type="ARBA" id="ARBA00022630"/>
    </source>
</evidence>
<dbReference type="InParanoid" id="V5FV91"/>
<dbReference type="Gene3D" id="3.50.50.60">
    <property type="entry name" value="FAD/NAD(P)-binding domain"/>
    <property type="match status" value="1"/>
</dbReference>
<dbReference type="NCBIfam" id="TIGR00562">
    <property type="entry name" value="proto_IX_ox"/>
    <property type="match status" value="1"/>
</dbReference>
<dbReference type="GO" id="GO:0004729">
    <property type="term" value="F:oxygen-dependent protoporphyrinogen oxidase activity"/>
    <property type="evidence" value="ECO:0007669"/>
    <property type="project" value="UniProtKB-EC"/>
</dbReference>
<keyword evidence="16" id="KW-1185">Reference proteome</keyword>
<feature type="region of interest" description="Disordered" evidence="12">
    <location>
        <begin position="290"/>
        <end position="333"/>
    </location>
</feature>
<accession>V5FV91</accession>
<dbReference type="Gene3D" id="1.10.340.40">
    <property type="entry name" value="Nuclear abundant poly(A) RNA-bind protein 2, N-terminal domain"/>
    <property type="match status" value="1"/>
</dbReference>
<dbReference type="eggNOG" id="KOG3702">
    <property type="taxonomic scope" value="Eukaryota"/>
</dbReference>
<evidence type="ECO:0000256" key="4">
    <source>
        <dbReference type="ARBA" id="ARBA00010551"/>
    </source>
</evidence>
<dbReference type="Gene3D" id="4.10.1000.40">
    <property type="match status" value="1"/>
</dbReference>
<gene>
    <name evidence="15" type="ORF">PVAR5_2249</name>
</gene>